<evidence type="ECO:0000313" key="4">
    <source>
        <dbReference type="Proteomes" id="UP001476282"/>
    </source>
</evidence>
<dbReference type="Proteomes" id="UP001476282">
    <property type="component" value="Unassembled WGS sequence"/>
</dbReference>
<evidence type="ECO:0008006" key="5">
    <source>
        <dbReference type="Google" id="ProtNLM"/>
    </source>
</evidence>
<organism evidence="3 4">
    <name type="scientific">Haloferula sargassicola</name>
    <dbReference type="NCBI Taxonomy" id="490096"/>
    <lineage>
        <taxon>Bacteria</taxon>
        <taxon>Pseudomonadati</taxon>
        <taxon>Verrucomicrobiota</taxon>
        <taxon>Verrucomicrobiia</taxon>
        <taxon>Verrucomicrobiales</taxon>
        <taxon>Verrucomicrobiaceae</taxon>
        <taxon>Haloferula</taxon>
    </lineage>
</organism>
<accession>A0ABP9UTC0</accession>
<keyword evidence="2" id="KW-0732">Signal</keyword>
<dbReference type="Gene3D" id="1.20.120.1490">
    <property type="match status" value="1"/>
</dbReference>
<reference evidence="3 4" key="1">
    <citation type="submission" date="2024-02" db="EMBL/GenBank/DDBJ databases">
        <title>Haloferula sargassicola NBRC 104335.</title>
        <authorList>
            <person name="Ichikawa N."/>
            <person name="Katano-Makiyama Y."/>
            <person name="Hidaka K."/>
        </authorList>
    </citation>
    <scope>NUCLEOTIDE SEQUENCE [LARGE SCALE GENOMIC DNA]</scope>
    <source>
        <strain evidence="3 4">NBRC 104335</strain>
    </source>
</reference>
<proteinExistence type="predicted"/>
<gene>
    <name evidence="3" type="ORF">Hsar01_03204</name>
</gene>
<comment type="caution">
    <text evidence="3">The sequence shown here is derived from an EMBL/GenBank/DDBJ whole genome shotgun (WGS) entry which is preliminary data.</text>
</comment>
<name>A0ABP9UTC0_9BACT</name>
<feature type="chain" id="PRO_5046690954" description="Periplasmic heavy metal sensor" evidence="2">
    <location>
        <begin position="22"/>
        <end position="308"/>
    </location>
</feature>
<evidence type="ECO:0000256" key="2">
    <source>
        <dbReference type="SAM" id="SignalP"/>
    </source>
</evidence>
<dbReference type="EMBL" id="BAABRI010000019">
    <property type="protein sequence ID" value="GAA5483967.1"/>
    <property type="molecule type" value="Genomic_DNA"/>
</dbReference>
<evidence type="ECO:0000313" key="3">
    <source>
        <dbReference type="EMBL" id="GAA5483967.1"/>
    </source>
</evidence>
<keyword evidence="4" id="KW-1185">Reference proteome</keyword>
<feature type="signal peptide" evidence="2">
    <location>
        <begin position="1"/>
        <end position="21"/>
    </location>
</feature>
<sequence>MKPTRTISAAIILAGTIVSIAAPDVDPADHAAHVAADPAAHGESPEAPSGDAGLAHQLSALREKVATLESQLSEGGGSTGMEMPSQTPAAGMEGMGGMGKKMGMMGGMGMMNMGDGSNGSSGGMDMGGGSSNGTGGMGMGGMGMGGMGMGGMGMMQMDKMKMAGMMGMKPMMGGMQGMGGSSPLPGFPGASHLYHLGSTGFFLDHGSHISLTTEQTAALNQIREQSALAASASERSIEKAEEELWQLTSSDQPDISAIQSKVEEISKLEAEKRIAFIRAVGEAAKLLSEDQRKSLTGFAPPAPAMEGM</sequence>
<evidence type="ECO:0000256" key="1">
    <source>
        <dbReference type="SAM" id="MobiDB-lite"/>
    </source>
</evidence>
<protein>
    <recommendedName>
        <fullName evidence="5">Periplasmic heavy metal sensor</fullName>
    </recommendedName>
</protein>
<feature type="region of interest" description="Disordered" evidence="1">
    <location>
        <begin position="31"/>
        <end position="52"/>
    </location>
</feature>